<evidence type="ECO:0000313" key="1">
    <source>
        <dbReference type="EMBL" id="GEN12371.1"/>
    </source>
</evidence>
<reference evidence="2 3" key="1">
    <citation type="submission" date="2016-10" db="EMBL/GenBank/DDBJ databases">
        <authorList>
            <person name="Varghese N."/>
            <person name="Submissions S."/>
        </authorList>
    </citation>
    <scope>NUCLEOTIDE SEQUENCE [LARGE SCALE GENOMIC DNA]</scope>
    <source>
        <strain evidence="2 3">DSM 16525</strain>
    </source>
</reference>
<dbReference type="Proteomes" id="UP000183760">
    <property type="component" value="Unassembled WGS sequence"/>
</dbReference>
<organism evidence="1 4">
    <name type="scientific">Myxococcus fulvus</name>
    <dbReference type="NCBI Taxonomy" id="33"/>
    <lineage>
        <taxon>Bacteria</taxon>
        <taxon>Pseudomonadati</taxon>
        <taxon>Myxococcota</taxon>
        <taxon>Myxococcia</taxon>
        <taxon>Myxococcales</taxon>
        <taxon>Cystobacterineae</taxon>
        <taxon>Myxococcaceae</taxon>
        <taxon>Myxococcus</taxon>
    </lineage>
</organism>
<name>A0A511TDY5_MYXFU</name>
<dbReference type="Gene3D" id="1.10.3680.10">
    <property type="entry name" value="TerB-like"/>
    <property type="match status" value="1"/>
</dbReference>
<dbReference type="CDD" id="cd07177">
    <property type="entry name" value="terB_like"/>
    <property type="match status" value="1"/>
</dbReference>
<dbReference type="RefSeq" id="WP_046714258.1">
    <property type="nucleotide sequence ID" value="NZ_BJXR01000060.1"/>
</dbReference>
<comment type="caution">
    <text evidence="1">The sequence shown here is derived from an EMBL/GenBank/DDBJ whole genome shotgun (WGS) entry which is preliminary data.</text>
</comment>
<dbReference type="SUPFAM" id="SSF158682">
    <property type="entry name" value="TerB-like"/>
    <property type="match status" value="1"/>
</dbReference>
<dbReference type="EMBL" id="BJXR01000060">
    <property type="protein sequence ID" value="GEN12371.1"/>
    <property type="molecule type" value="Genomic_DNA"/>
</dbReference>
<gene>
    <name evidence="1" type="ORF">MFU01_74080</name>
    <name evidence="2" type="ORF">SAMN05443572_10353</name>
</gene>
<evidence type="ECO:0000313" key="4">
    <source>
        <dbReference type="Proteomes" id="UP000321514"/>
    </source>
</evidence>
<dbReference type="InterPro" id="IPR029024">
    <property type="entry name" value="TerB-like"/>
</dbReference>
<evidence type="ECO:0000313" key="3">
    <source>
        <dbReference type="Proteomes" id="UP000183760"/>
    </source>
</evidence>
<reference evidence="1 4" key="2">
    <citation type="submission" date="2019-07" db="EMBL/GenBank/DDBJ databases">
        <title>Whole genome shotgun sequence of Myxococcus fulvus NBRC 100333.</title>
        <authorList>
            <person name="Hosoyama A."/>
            <person name="Uohara A."/>
            <person name="Ohji S."/>
            <person name="Ichikawa N."/>
        </authorList>
    </citation>
    <scope>NUCLEOTIDE SEQUENCE [LARGE SCALE GENOMIC DNA]</scope>
    <source>
        <strain evidence="1 4">NBRC 100333</strain>
    </source>
</reference>
<sequence>MSTASSPDARFQIEVLKLLLQVASGDEGVSREEIDHIMATARGMSVPLPDLEQLAKCLQNGTPLPAPNLGILKADPKAVIAAAHDLIASDGHIHPSEIEMLRQLRELLGVAA</sequence>
<evidence type="ECO:0008006" key="5">
    <source>
        <dbReference type="Google" id="ProtNLM"/>
    </source>
</evidence>
<protein>
    <recommendedName>
        <fullName evidence="5">Co-chaperone DjlA N-terminal domain-containing protein</fullName>
    </recommendedName>
</protein>
<dbReference type="OrthoDB" id="5515994at2"/>
<accession>A0A511TDY5</accession>
<proteinExistence type="predicted"/>
<dbReference type="AlphaFoldDB" id="A0A511TDY5"/>
<keyword evidence="3" id="KW-1185">Reference proteome</keyword>
<dbReference type="EMBL" id="FOIB01000003">
    <property type="protein sequence ID" value="SET74950.1"/>
    <property type="molecule type" value="Genomic_DNA"/>
</dbReference>
<evidence type="ECO:0000313" key="2">
    <source>
        <dbReference type="EMBL" id="SET74950.1"/>
    </source>
</evidence>
<dbReference type="Proteomes" id="UP000321514">
    <property type="component" value="Unassembled WGS sequence"/>
</dbReference>